<reference evidence="6 7" key="1">
    <citation type="submission" date="2024-10" db="EMBL/GenBank/DDBJ databases">
        <title>Updated reference genomes for cyclostephanoid diatoms.</title>
        <authorList>
            <person name="Roberts W.R."/>
            <person name="Alverson A.J."/>
        </authorList>
    </citation>
    <scope>NUCLEOTIDE SEQUENCE [LARGE SCALE GENOMIC DNA]</scope>
    <source>
        <strain evidence="6 7">AJA232-27</strain>
    </source>
</reference>
<dbReference type="InterPro" id="IPR050406">
    <property type="entry name" value="FGGY_Carb_Kinase"/>
</dbReference>
<dbReference type="AlphaFoldDB" id="A0ABD3M462"/>
<dbReference type="Proteomes" id="UP001530293">
    <property type="component" value="Unassembled WGS sequence"/>
</dbReference>
<name>A0ABD3M462_9STRA</name>
<evidence type="ECO:0000313" key="7">
    <source>
        <dbReference type="Proteomes" id="UP001530293"/>
    </source>
</evidence>
<keyword evidence="1" id="KW-0808">Transferase</keyword>
<feature type="domain" description="Carbohydrate kinase FGGY N-terminal" evidence="4">
    <location>
        <begin position="82"/>
        <end position="256"/>
    </location>
</feature>
<evidence type="ECO:0000256" key="3">
    <source>
        <dbReference type="SAM" id="MobiDB-lite"/>
    </source>
</evidence>
<dbReference type="InterPro" id="IPR018485">
    <property type="entry name" value="FGGY_C"/>
</dbReference>
<dbReference type="Gene3D" id="3.30.420.40">
    <property type="match status" value="2"/>
</dbReference>
<dbReference type="InterPro" id="IPR018484">
    <property type="entry name" value="FGGY_N"/>
</dbReference>
<evidence type="ECO:0000259" key="5">
    <source>
        <dbReference type="Pfam" id="PF02782"/>
    </source>
</evidence>
<dbReference type="Pfam" id="PF00370">
    <property type="entry name" value="FGGY_N"/>
    <property type="match status" value="1"/>
</dbReference>
<evidence type="ECO:0000256" key="2">
    <source>
        <dbReference type="ARBA" id="ARBA00022777"/>
    </source>
</evidence>
<dbReference type="SUPFAM" id="SSF53067">
    <property type="entry name" value="Actin-like ATPase domain"/>
    <property type="match status" value="2"/>
</dbReference>
<dbReference type="Pfam" id="PF02782">
    <property type="entry name" value="FGGY_C"/>
    <property type="match status" value="1"/>
</dbReference>
<accession>A0ABD3M462</accession>
<protein>
    <recommendedName>
        <fullName evidence="8">Glycerol kinase</fullName>
    </recommendedName>
</protein>
<keyword evidence="7" id="KW-1185">Reference proteome</keyword>
<dbReference type="PANTHER" id="PTHR43095">
    <property type="entry name" value="SUGAR KINASE"/>
    <property type="match status" value="1"/>
</dbReference>
<dbReference type="InterPro" id="IPR043129">
    <property type="entry name" value="ATPase_NBD"/>
</dbReference>
<keyword evidence="2" id="KW-0418">Kinase</keyword>
<organism evidence="6 7">
    <name type="scientific">Discostella pseudostelligera</name>
    <dbReference type="NCBI Taxonomy" id="259834"/>
    <lineage>
        <taxon>Eukaryota</taxon>
        <taxon>Sar</taxon>
        <taxon>Stramenopiles</taxon>
        <taxon>Ochrophyta</taxon>
        <taxon>Bacillariophyta</taxon>
        <taxon>Coscinodiscophyceae</taxon>
        <taxon>Thalassiosirophycidae</taxon>
        <taxon>Stephanodiscales</taxon>
        <taxon>Stephanodiscaceae</taxon>
        <taxon>Discostella</taxon>
    </lineage>
</organism>
<evidence type="ECO:0000256" key="1">
    <source>
        <dbReference type="ARBA" id="ARBA00022679"/>
    </source>
</evidence>
<evidence type="ECO:0008006" key="8">
    <source>
        <dbReference type="Google" id="ProtNLM"/>
    </source>
</evidence>
<dbReference type="PANTHER" id="PTHR43095:SF2">
    <property type="entry name" value="GLUCONOKINASE"/>
    <property type="match status" value="1"/>
</dbReference>
<proteinExistence type="predicted"/>
<evidence type="ECO:0000313" key="6">
    <source>
        <dbReference type="EMBL" id="KAL3758806.1"/>
    </source>
</evidence>
<dbReference type="EMBL" id="JALLBG020000220">
    <property type="protein sequence ID" value="KAL3758806.1"/>
    <property type="molecule type" value="Genomic_DNA"/>
</dbReference>
<feature type="region of interest" description="Disordered" evidence="3">
    <location>
        <begin position="27"/>
        <end position="56"/>
    </location>
</feature>
<dbReference type="GO" id="GO:0016301">
    <property type="term" value="F:kinase activity"/>
    <property type="evidence" value="ECO:0007669"/>
    <property type="project" value="UniProtKB-KW"/>
</dbReference>
<comment type="caution">
    <text evidence="6">The sequence shown here is derived from an EMBL/GenBank/DDBJ whole genome shotgun (WGS) entry which is preliminary data.</text>
</comment>
<sequence length="633" mass="69228">MMRSFLLAIDAGSSSIRCTAYEYHRHHSGGGSGTHDDKTNLAPLSSSSSSSTHSPPLVTAVKGVSHAIPLEAIVPNTGHIRIHEVLAAIDNCVDETLKLLRQRMLSCDLTHSYPHQVVAIGFSTFVMNFVALDIHGDPVGEVATCSYACNRDDVVEECQRLRESLGAETLHEMYQRSGTPLHTSYALPQLRAFYGNKDNEAIAKTIDKWSTISSICLYRWSGRPQIQMPISYSEASWTGMLNFRTCSWDDQMVDLVETCDGVVQYTEDDLLVDEEYTEGVDLLPPLADFDAALPFLREGTPRYNDDGSENSYWERWPELRSYPMHLFFGVGDGAAANIGSKCSGISTSEYPVGSQRIAVTVGTSAAARVCLHLPLSLYPGVDESNITIPPGLFCYRVHRDRILLGGALTDGGSVVEWARTMLNLQSNESFDACLGQVSEAYEQERTMAGSFASMHGEVTMIPFLSGERSTGFRGGAKGCISGLTRETTPSHVMYACLESVTLRICCILQLIHELCTSQSISGQKPNQCIIVASGKALERNTLWRQMLADCSSMDVVVDDGSSEGTSRGVAMLMAASLQQSEFSDSFATFNNIDEPLNVSGIDRPSAAVSDRWKIAKLAQESLIEAIAPTWNKR</sequence>
<feature type="domain" description="Carbohydrate kinase FGGY C-terminal" evidence="5">
    <location>
        <begin position="397"/>
        <end position="576"/>
    </location>
</feature>
<gene>
    <name evidence="6" type="ORF">ACHAWU_001378</name>
</gene>
<evidence type="ECO:0000259" key="4">
    <source>
        <dbReference type="Pfam" id="PF00370"/>
    </source>
</evidence>